<keyword evidence="2" id="KW-1185">Reference proteome</keyword>
<organism evidence="1 2">
    <name type="scientific">Saccharothrix lopnurensis</name>
    <dbReference type="NCBI Taxonomy" id="1670621"/>
    <lineage>
        <taxon>Bacteria</taxon>
        <taxon>Bacillati</taxon>
        <taxon>Actinomycetota</taxon>
        <taxon>Actinomycetes</taxon>
        <taxon>Pseudonocardiales</taxon>
        <taxon>Pseudonocardiaceae</taxon>
        <taxon>Saccharothrix</taxon>
    </lineage>
</organism>
<name>A0ABW1PEA6_9PSEU</name>
<evidence type="ECO:0000313" key="2">
    <source>
        <dbReference type="Proteomes" id="UP001596220"/>
    </source>
</evidence>
<gene>
    <name evidence="1" type="ORF">ACFP3R_32150</name>
</gene>
<dbReference type="EMBL" id="JBHSQO010000052">
    <property type="protein sequence ID" value="MFC6093943.1"/>
    <property type="molecule type" value="Genomic_DNA"/>
</dbReference>
<accession>A0ABW1PEA6</accession>
<sequence length="55" mass="6037">MAANSRDGLKVLVSVPGGMSSRARRSRWWWASAGPVGSWCCQRWAQMKKPVSTAS</sequence>
<dbReference type="Proteomes" id="UP001596220">
    <property type="component" value="Unassembled WGS sequence"/>
</dbReference>
<comment type="caution">
    <text evidence="1">The sequence shown here is derived from an EMBL/GenBank/DDBJ whole genome shotgun (WGS) entry which is preliminary data.</text>
</comment>
<protein>
    <submittedName>
        <fullName evidence="1">Uncharacterized protein</fullName>
    </submittedName>
</protein>
<proteinExistence type="predicted"/>
<evidence type="ECO:0000313" key="1">
    <source>
        <dbReference type="EMBL" id="MFC6093943.1"/>
    </source>
</evidence>
<reference evidence="2" key="1">
    <citation type="journal article" date="2019" name="Int. J. Syst. Evol. Microbiol.">
        <title>The Global Catalogue of Microorganisms (GCM) 10K type strain sequencing project: providing services to taxonomists for standard genome sequencing and annotation.</title>
        <authorList>
            <consortium name="The Broad Institute Genomics Platform"/>
            <consortium name="The Broad Institute Genome Sequencing Center for Infectious Disease"/>
            <person name="Wu L."/>
            <person name="Ma J."/>
        </authorList>
    </citation>
    <scope>NUCLEOTIDE SEQUENCE [LARGE SCALE GENOMIC DNA]</scope>
    <source>
        <strain evidence="2">CGMCC 4.7246</strain>
    </source>
</reference>